<keyword evidence="3" id="KW-1185">Reference proteome</keyword>
<accession>A0A4S8QT21</accession>
<feature type="region of interest" description="Disordered" evidence="1">
    <location>
        <begin position="49"/>
        <end position="70"/>
    </location>
</feature>
<reference evidence="2 3" key="1">
    <citation type="submission" date="2017-12" db="EMBL/GenBank/DDBJ databases">
        <title>Comparative genomics of Botrytis spp.</title>
        <authorList>
            <person name="Valero-Jimenez C.A."/>
            <person name="Tapia P."/>
            <person name="Veloso J."/>
            <person name="Silva-Moreno E."/>
            <person name="Staats M."/>
            <person name="Valdes J.H."/>
            <person name="Van Kan J.A.L."/>
        </authorList>
    </citation>
    <scope>NUCLEOTIDE SEQUENCE [LARGE SCALE GENOMIC DNA]</scope>
    <source>
        <strain evidence="2 3">MUCL435</strain>
    </source>
</reference>
<comment type="caution">
    <text evidence="2">The sequence shown here is derived from an EMBL/GenBank/DDBJ whole genome shotgun (WGS) entry which is preliminary data.</text>
</comment>
<dbReference type="AlphaFoldDB" id="A0A4S8QT21"/>
<dbReference type="EMBL" id="PQXL01000606">
    <property type="protein sequence ID" value="THV44609.1"/>
    <property type="molecule type" value="Genomic_DNA"/>
</dbReference>
<proteinExistence type="predicted"/>
<name>A0A4S8QT21_9HELO</name>
<evidence type="ECO:0000313" key="3">
    <source>
        <dbReference type="Proteomes" id="UP000308671"/>
    </source>
</evidence>
<protein>
    <submittedName>
        <fullName evidence="2">Uncharacterized protein</fullName>
    </submittedName>
</protein>
<feature type="compositionally biased region" description="Polar residues" evidence="1">
    <location>
        <begin position="99"/>
        <end position="116"/>
    </location>
</feature>
<sequence length="116" mass="13077">MKECKRQGKDAVKPHPDFQITAAGHTALQYPAMKWRDSAEVDRDGRQEFIDQHPNAYPSPQARERHEYRIREVSADFETAQRRYGIHMRHGSPGPAIPNATSVDATPVSGQGRLTP</sequence>
<evidence type="ECO:0000256" key="1">
    <source>
        <dbReference type="SAM" id="MobiDB-lite"/>
    </source>
</evidence>
<gene>
    <name evidence="2" type="ORF">BGAL_0607g00030</name>
</gene>
<feature type="region of interest" description="Disordered" evidence="1">
    <location>
        <begin position="87"/>
        <end position="116"/>
    </location>
</feature>
<dbReference type="Proteomes" id="UP000308671">
    <property type="component" value="Unassembled WGS sequence"/>
</dbReference>
<evidence type="ECO:0000313" key="2">
    <source>
        <dbReference type="EMBL" id="THV44609.1"/>
    </source>
</evidence>
<organism evidence="2 3">
    <name type="scientific">Botrytis galanthina</name>
    <dbReference type="NCBI Taxonomy" id="278940"/>
    <lineage>
        <taxon>Eukaryota</taxon>
        <taxon>Fungi</taxon>
        <taxon>Dikarya</taxon>
        <taxon>Ascomycota</taxon>
        <taxon>Pezizomycotina</taxon>
        <taxon>Leotiomycetes</taxon>
        <taxon>Helotiales</taxon>
        <taxon>Sclerotiniaceae</taxon>
        <taxon>Botrytis</taxon>
    </lineage>
</organism>